<feature type="domain" description="Exonuclease" evidence="2">
    <location>
        <begin position="3"/>
        <end position="168"/>
    </location>
</feature>
<dbReference type="GO" id="GO:0005829">
    <property type="term" value="C:cytosol"/>
    <property type="evidence" value="ECO:0007669"/>
    <property type="project" value="TreeGrafter"/>
</dbReference>
<evidence type="ECO:0000313" key="3">
    <source>
        <dbReference type="EMBL" id="VYT01696.1"/>
    </source>
</evidence>
<organism evidence="3">
    <name type="scientific">Blautia hansenii</name>
    <name type="common">Ruminococcus hansenii</name>
    <dbReference type="NCBI Taxonomy" id="1322"/>
    <lineage>
        <taxon>Bacteria</taxon>
        <taxon>Bacillati</taxon>
        <taxon>Bacillota</taxon>
        <taxon>Clostridia</taxon>
        <taxon>Lachnospirales</taxon>
        <taxon>Lachnospiraceae</taxon>
        <taxon>Blautia</taxon>
    </lineage>
</organism>
<dbReference type="InterPro" id="IPR013520">
    <property type="entry name" value="Ribonucl_H"/>
</dbReference>
<accession>A0A6N2TD95</accession>
<dbReference type="InterPro" id="IPR006054">
    <property type="entry name" value="DnaQ"/>
</dbReference>
<reference evidence="3" key="1">
    <citation type="submission" date="2019-11" db="EMBL/GenBank/DDBJ databases">
        <authorList>
            <person name="Feng L."/>
        </authorList>
    </citation>
    <scope>NUCLEOTIDE SEQUENCE</scope>
    <source>
        <strain evidence="3">BhanseniiLFYP23</strain>
    </source>
</reference>
<dbReference type="InterPro" id="IPR036397">
    <property type="entry name" value="RNaseH_sf"/>
</dbReference>
<dbReference type="GO" id="GO:0003677">
    <property type="term" value="F:DNA binding"/>
    <property type="evidence" value="ECO:0007669"/>
    <property type="project" value="InterPro"/>
</dbReference>
<name>A0A6N2TD95_BLAHA</name>
<dbReference type="CDD" id="cd06127">
    <property type="entry name" value="DEDDh"/>
    <property type="match status" value="1"/>
</dbReference>
<proteinExistence type="predicted"/>
<dbReference type="NCBIfam" id="TIGR00573">
    <property type="entry name" value="dnaq"/>
    <property type="match status" value="1"/>
</dbReference>
<dbReference type="RefSeq" id="WP_004221229.1">
    <property type="nucleotide sequence ID" value="NZ_CACRSY010000009.1"/>
</dbReference>
<dbReference type="EMBL" id="CACRSY010000009">
    <property type="protein sequence ID" value="VYT01696.1"/>
    <property type="molecule type" value="Genomic_DNA"/>
</dbReference>
<keyword evidence="1" id="KW-0378">Hydrolase</keyword>
<dbReference type="FunFam" id="3.30.420.10:FF:000045">
    <property type="entry name" value="3'-5' exonuclease DinG"/>
    <property type="match status" value="1"/>
</dbReference>
<dbReference type="Gene3D" id="3.30.420.10">
    <property type="entry name" value="Ribonuclease H-like superfamily/Ribonuclease H"/>
    <property type="match status" value="1"/>
</dbReference>
<keyword evidence="3" id="KW-0808">Transferase</keyword>
<dbReference type="PANTHER" id="PTHR30231">
    <property type="entry name" value="DNA POLYMERASE III SUBUNIT EPSILON"/>
    <property type="match status" value="1"/>
</dbReference>
<gene>
    <name evidence="3" type="primary">polC_2</name>
    <name evidence="3" type="ORF">BHLFYP23_02475</name>
</gene>
<dbReference type="SUPFAM" id="SSF53098">
    <property type="entry name" value="Ribonuclease H-like"/>
    <property type="match status" value="1"/>
</dbReference>
<dbReference type="Pfam" id="PF00929">
    <property type="entry name" value="RNase_T"/>
    <property type="match status" value="1"/>
</dbReference>
<dbReference type="GO" id="GO:0008408">
    <property type="term" value="F:3'-5' exonuclease activity"/>
    <property type="evidence" value="ECO:0007669"/>
    <property type="project" value="TreeGrafter"/>
</dbReference>
<evidence type="ECO:0000259" key="2">
    <source>
        <dbReference type="SMART" id="SM00479"/>
    </source>
</evidence>
<keyword evidence="3" id="KW-0548">Nucleotidyltransferase</keyword>
<dbReference type="AlphaFoldDB" id="A0A6N2TD95"/>
<dbReference type="PANTHER" id="PTHR30231:SF41">
    <property type="entry name" value="DNA POLYMERASE III SUBUNIT EPSILON"/>
    <property type="match status" value="1"/>
</dbReference>
<evidence type="ECO:0000256" key="1">
    <source>
        <dbReference type="ARBA" id="ARBA00022839"/>
    </source>
</evidence>
<dbReference type="SMART" id="SM00479">
    <property type="entry name" value="EXOIII"/>
    <property type="match status" value="1"/>
</dbReference>
<dbReference type="GO" id="GO:0045004">
    <property type="term" value="P:DNA replication proofreading"/>
    <property type="evidence" value="ECO:0007669"/>
    <property type="project" value="TreeGrafter"/>
</dbReference>
<dbReference type="EC" id="2.7.7.7" evidence="3"/>
<dbReference type="InterPro" id="IPR012337">
    <property type="entry name" value="RNaseH-like_sf"/>
</dbReference>
<dbReference type="GO" id="GO:0003887">
    <property type="term" value="F:DNA-directed DNA polymerase activity"/>
    <property type="evidence" value="ECO:0007669"/>
    <property type="project" value="UniProtKB-EC"/>
</dbReference>
<keyword evidence="1" id="KW-0540">Nuclease</keyword>
<keyword evidence="1" id="KW-0269">Exonuclease</keyword>
<sequence>MMEYVALDLETTGLEPSKDRIIEIGAVKVRNKEVVGEYGTLINPQMEIPDRITELTGISNDMVQGKPLIAQALGELLDFCEELPLLGHNLMFDYSFVKHQAVNAGMVFEKKGMDTLKLARALLPELPSRSLQNLRMHYEIPQKDAHRALEDARTTYLLYERLREEFEEKQPKLFVPNALIYKVKKQGPVTAAQKRYLQDLIKYHRIELNVEIDSLTKNEASREIDKILSTYGKIVR</sequence>
<protein>
    <submittedName>
        <fullName evidence="3">DNA polymerase III PolC-type</fullName>
        <ecNumber evidence="3">2.7.7.7</ecNumber>
    </submittedName>
</protein>